<dbReference type="SUPFAM" id="SSF47413">
    <property type="entry name" value="lambda repressor-like DNA-binding domains"/>
    <property type="match status" value="1"/>
</dbReference>
<keyword evidence="3" id="KW-0804">Transcription</keyword>
<dbReference type="EMBL" id="VUNS01000001">
    <property type="protein sequence ID" value="MST95591.1"/>
    <property type="molecule type" value="Genomic_DNA"/>
</dbReference>
<dbReference type="SMART" id="SM00354">
    <property type="entry name" value="HTH_LACI"/>
    <property type="match status" value="1"/>
</dbReference>
<dbReference type="Proteomes" id="UP000435649">
    <property type="component" value="Unassembled WGS sequence"/>
</dbReference>
<evidence type="ECO:0000259" key="5">
    <source>
        <dbReference type="SMART" id="SM00354"/>
    </source>
</evidence>
<dbReference type="GO" id="GO:0003700">
    <property type="term" value="F:DNA-binding transcription factor activity"/>
    <property type="evidence" value="ECO:0007669"/>
    <property type="project" value="TreeGrafter"/>
</dbReference>
<feature type="compositionally biased region" description="Basic and acidic residues" evidence="4">
    <location>
        <begin position="354"/>
        <end position="364"/>
    </location>
</feature>
<dbReference type="Gene3D" id="3.40.50.2300">
    <property type="match status" value="2"/>
</dbReference>
<sequence length="364" mass="41169">MNDKQDKPKSMAEIAEMLGITTTSVSLALRNSTLISSRLRNQVQKVAEECGFKARTYRRRRSAAETGAQPEEKITVLYDPVDSDDPVAQQIMNSVMKRLTELKVPFELCSCGDLYENPLLVENSTGVIYHYSFRPWFGSILEGIPQVAIMHEEIDIGPWDSFKPNEAMAGKLAANYLVDRGFDRAILTWEHSLAYHAETHPRLEGFRRRMREAKAEFVELEYDRADDPQIYLEQLRTAIEAYGGRAGIFAFCDQVAYKVCHALNFAGYSRKPKELEVISCDNTYLIRELDPPVPAVDLHIAEIATRAVDGLLWRIANPGASWQDVMLKPELVVPEGRPRRKVRENASDARPPGRKAEADAVPRM</sequence>
<feature type="domain" description="HTH lacI-type" evidence="5">
    <location>
        <begin position="8"/>
        <end position="83"/>
    </location>
</feature>
<dbReference type="Gene3D" id="1.10.260.40">
    <property type="entry name" value="lambda repressor-like DNA-binding domains"/>
    <property type="match status" value="1"/>
</dbReference>
<evidence type="ECO:0000313" key="7">
    <source>
        <dbReference type="Proteomes" id="UP000435649"/>
    </source>
</evidence>
<organism evidence="6 7">
    <name type="scientific">Victivallis lenta</name>
    <dbReference type="NCBI Taxonomy" id="2606640"/>
    <lineage>
        <taxon>Bacteria</taxon>
        <taxon>Pseudomonadati</taxon>
        <taxon>Lentisphaerota</taxon>
        <taxon>Lentisphaeria</taxon>
        <taxon>Victivallales</taxon>
        <taxon>Victivallaceae</taxon>
        <taxon>Victivallis</taxon>
    </lineage>
</organism>
<evidence type="ECO:0000256" key="4">
    <source>
        <dbReference type="SAM" id="MobiDB-lite"/>
    </source>
</evidence>
<dbReference type="InterPro" id="IPR000843">
    <property type="entry name" value="HTH_LacI"/>
</dbReference>
<dbReference type="GO" id="GO:0000976">
    <property type="term" value="F:transcription cis-regulatory region binding"/>
    <property type="evidence" value="ECO:0007669"/>
    <property type="project" value="TreeGrafter"/>
</dbReference>
<dbReference type="PANTHER" id="PTHR30146:SF109">
    <property type="entry name" value="HTH-TYPE TRANSCRIPTIONAL REGULATOR GALS"/>
    <property type="match status" value="1"/>
</dbReference>
<keyword evidence="7" id="KW-1185">Reference proteome</keyword>
<evidence type="ECO:0000256" key="1">
    <source>
        <dbReference type="ARBA" id="ARBA00023015"/>
    </source>
</evidence>
<proteinExistence type="predicted"/>
<keyword evidence="2" id="KW-0238">DNA-binding</keyword>
<dbReference type="InterPro" id="IPR028082">
    <property type="entry name" value="Peripla_BP_I"/>
</dbReference>
<feature type="region of interest" description="Disordered" evidence="4">
    <location>
        <begin position="337"/>
        <end position="364"/>
    </location>
</feature>
<reference evidence="6 7" key="1">
    <citation type="submission" date="2019-08" db="EMBL/GenBank/DDBJ databases">
        <title>In-depth cultivation of the pig gut microbiome towards novel bacterial diversity and tailored functional studies.</title>
        <authorList>
            <person name="Wylensek D."/>
            <person name="Hitch T.C.A."/>
            <person name="Clavel T."/>
        </authorList>
    </citation>
    <scope>NUCLEOTIDE SEQUENCE [LARGE SCALE GENOMIC DNA]</scope>
    <source>
        <strain evidence="6 7">BBE-744-WT-12</strain>
    </source>
</reference>
<name>A0A844FYS2_9BACT</name>
<dbReference type="AlphaFoldDB" id="A0A844FYS2"/>
<dbReference type="RefSeq" id="WP_154416679.1">
    <property type="nucleotide sequence ID" value="NZ_VUNS01000001.1"/>
</dbReference>
<comment type="caution">
    <text evidence="6">The sequence shown here is derived from an EMBL/GenBank/DDBJ whole genome shotgun (WGS) entry which is preliminary data.</text>
</comment>
<accession>A0A844FYS2</accession>
<dbReference type="SUPFAM" id="SSF53822">
    <property type="entry name" value="Periplasmic binding protein-like I"/>
    <property type="match status" value="1"/>
</dbReference>
<dbReference type="Pfam" id="PF13377">
    <property type="entry name" value="Peripla_BP_3"/>
    <property type="match status" value="1"/>
</dbReference>
<dbReference type="PANTHER" id="PTHR30146">
    <property type="entry name" value="LACI-RELATED TRANSCRIPTIONAL REPRESSOR"/>
    <property type="match status" value="1"/>
</dbReference>
<evidence type="ECO:0000313" key="6">
    <source>
        <dbReference type="EMBL" id="MST95591.1"/>
    </source>
</evidence>
<gene>
    <name evidence="6" type="ORF">FYJ85_00820</name>
</gene>
<evidence type="ECO:0000256" key="3">
    <source>
        <dbReference type="ARBA" id="ARBA00023163"/>
    </source>
</evidence>
<evidence type="ECO:0000256" key="2">
    <source>
        <dbReference type="ARBA" id="ARBA00023125"/>
    </source>
</evidence>
<protein>
    <submittedName>
        <fullName evidence="6">LacI family transcriptional regulator</fullName>
    </submittedName>
</protein>
<dbReference type="InterPro" id="IPR010982">
    <property type="entry name" value="Lambda_DNA-bd_dom_sf"/>
</dbReference>
<dbReference type="InterPro" id="IPR046335">
    <property type="entry name" value="LacI/GalR-like_sensor"/>
</dbReference>
<keyword evidence="1" id="KW-0805">Transcription regulation</keyword>